<dbReference type="InterPro" id="IPR046732">
    <property type="entry name" value="DUF6624"/>
</dbReference>
<keyword evidence="2" id="KW-1185">Reference proteome</keyword>
<reference evidence="1 2" key="1">
    <citation type="submission" date="2020-02" db="EMBL/GenBank/DDBJ databases">
        <title>Flavobacteriaceae Psychroflexus bacterium YR1-1, complete genome.</title>
        <authorList>
            <person name="Li Y."/>
            <person name="Wu S."/>
        </authorList>
    </citation>
    <scope>NUCLEOTIDE SEQUENCE [LARGE SCALE GENOMIC DNA]</scope>
    <source>
        <strain evidence="1 2">YR1-1</strain>
    </source>
</reference>
<dbReference type="Pfam" id="PF20329">
    <property type="entry name" value="DUF6624"/>
    <property type="match status" value="1"/>
</dbReference>
<protein>
    <submittedName>
        <fullName evidence="1">Uncharacterized protein</fullName>
    </submittedName>
</protein>
<dbReference type="Proteomes" id="UP000478505">
    <property type="component" value="Unassembled WGS sequence"/>
</dbReference>
<evidence type="ECO:0000313" key="1">
    <source>
        <dbReference type="EMBL" id="NEV94633.1"/>
    </source>
</evidence>
<proteinExistence type="predicted"/>
<dbReference type="RefSeq" id="WP_164005340.1">
    <property type="nucleotide sequence ID" value="NZ_JAAIKD010000005.1"/>
</dbReference>
<organism evidence="1 2">
    <name type="scientific">Psychroflexus aurantiacus</name>
    <dbReference type="NCBI Taxonomy" id="2709310"/>
    <lineage>
        <taxon>Bacteria</taxon>
        <taxon>Pseudomonadati</taxon>
        <taxon>Bacteroidota</taxon>
        <taxon>Flavobacteriia</taxon>
        <taxon>Flavobacteriales</taxon>
        <taxon>Flavobacteriaceae</taxon>
        <taxon>Psychroflexus</taxon>
    </lineage>
</organism>
<accession>A0A6B3R217</accession>
<sequence length="326" mass="37420">MEIKTLFLAAFCFLLTTSIFGQNQEKYAQLIEEASSLFESKDYLLSAEKYKAAFEQFEEQINTRDIYNAACAYALANDPKSSFDLLFHLANEAQYKNYWHIATDLDLKKLHNQEGWSELMEIIRHNKNEAEGIQRNEISDLLDEIMLKDQGGRREYRAIIAVHGYEATETERVRRQVWLSDSLNVIKVTNLLDSLGWPSLKQIGKPGSNAIFLTLQHGDMKTQEEYLPVLRKAVADGKIAAGALALLEDRLSLRQGKRQVYGTQIARDPETGENYVSPLMEPEKVNERRVNVGLKPIEEYLVKYGIDWDTEKHKAQIKKIESNDKN</sequence>
<dbReference type="EMBL" id="JAAIKD010000005">
    <property type="protein sequence ID" value="NEV94633.1"/>
    <property type="molecule type" value="Genomic_DNA"/>
</dbReference>
<gene>
    <name evidence="1" type="ORF">G3567_10805</name>
</gene>
<comment type="caution">
    <text evidence="1">The sequence shown here is derived from an EMBL/GenBank/DDBJ whole genome shotgun (WGS) entry which is preliminary data.</text>
</comment>
<dbReference type="AlphaFoldDB" id="A0A6B3R217"/>
<evidence type="ECO:0000313" key="2">
    <source>
        <dbReference type="Proteomes" id="UP000478505"/>
    </source>
</evidence>
<name>A0A6B3R217_9FLAO</name>